<dbReference type="Pfam" id="PF01285">
    <property type="entry name" value="TEA"/>
    <property type="match status" value="1"/>
</dbReference>
<gene>
    <name evidence="4" type="ORF">GGX14DRAFT_583088</name>
</gene>
<dbReference type="EMBL" id="JARJCW010000001">
    <property type="protein sequence ID" value="KAJ7230400.1"/>
    <property type="molecule type" value="Genomic_DNA"/>
</dbReference>
<feature type="domain" description="TEA" evidence="3">
    <location>
        <begin position="26"/>
        <end position="99"/>
    </location>
</feature>
<evidence type="ECO:0000313" key="4">
    <source>
        <dbReference type="EMBL" id="KAJ7230400.1"/>
    </source>
</evidence>
<evidence type="ECO:0000256" key="1">
    <source>
        <dbReference type="ARBA" id="ARBA00008421"/>
    </source>
</evidence>
<dbReference type="PROSITE" id="PS51088">
    <property type="entry name" value="TEA_2"/>
    <property type="match status" value="1"/>
</dbReference>
<accession>A0AAD6YVI3</accession>
<keyword evidence="5" id="KW-1185">Reference proteome</keyword>
<dbReference type="AlphaFoldDB" id="A0AAD6YVI3"/>
<comment type="caution">
    <text evidence="4">The sequence shown here is derived from an EMBL/GenBank/DDBJ whole genome shotgun (WGS) entry which is preliminary data.</text>
</comment>
<comment type="similarity">
    <text evidence="1">Belongs to the TEC1 family.</text>
</comment>
<dbReference type="InterPro" id="IPR000818">
    <property type="entry name" value="TEA/ATTS_dom"/>
</dbReference>
<dbReference type="SMART" id="SM00426">
    <property type="entry name" value="TEA"/>
    <property type="match status" value="1"/>
</dbReference>
<evidence type="ECO:0000259" key="3">
    <source>
        <dbReference type="PROSITE" id="PS51088"/>
    </source>
</evidence>
<protein>
    <recommendedName>
        <fullName evidence="3">TEA domain-containing protein</fullName>
    </recommendedName>
</protein>
<name>A0AAD6YVI3_9AGAR</name>
<sequence length="459" mass="51643">MPVVSGGAARIIRTPIPGRRVWKKIKERQETIWSPELEAALVQALEKYRPGGSPNRILRRFPKRNRFISDHIFAVTGSRRTTKQVGSRLQQMRDTCRDRRILCLLSGREFTPEDGEPNTPSDSCLPIDLQTSFQTCSKSTVPTPAPSTSDVGDCVGSETTVAPPPKTFVTIRLVRPYPDYERRSPISPEVASPGRNEQYICLDYPSEIGNSEPVLTFTTPREISTSHHYSHFRVLIGGVLVHSEVTELALMSTSLRHHYDIDTKRYTYSTKLIPLYWAHLCRSSQLSYCIIEQDIVQTRPPPPFDTLPSSGCAANQSIRCVIYRFSVPPTSSPSFHPPSLPSEPPLPPGFPCARQSTQTQIHPPHSLAPTKYMIHEQSAPYEGDSYAAPATYGLFSGFHTTYTPEQDTAYSLYNPNDFPFLPAIYNYETHSATTNFNEQSTPSTRYDGPMYRDLNFNTF</sequence>
<evidence type="ECO:0000256" key="2">
    <source>
        <dbReference type="PROSITE-ProRule" id="PRU00505"/>
    </source>
</evidence>
<dbReference type="InterPro" id="IPR038096">
    <property type="entry name" value="TEA/ATTS_sf"/>
</dbReference>
<dbReference type="GO" id="GO:0003700">
    <property type="term" value="F:DNA-binding transcription factor activity"/>
    <property type="evidence" value="ECO:0007669"/>
    <property type="project" value="InterPro"/>
</dbReference>
<feature type="DNA-binding region" description="TEA" evidence="2">
    <location>
        <begin position="26"/>
        <end position="99"/>
    </location>
</feature>
<dbReference type="Gene3D" id="6.10.20.40">
    <property type="entry name" value="TEA/ATTS domain"/>
    <property type="match status" value="1"/>
</dbReference>
<organism evidence="4 5">
    <name type="scientific">Mycena pura</name>
    <dbReference type="NCBI Taxonomy" id="153505"/>
    <lineage>
        <taxon>Eukaryota</taxon>
        <taxon>Fungi</taxon>
        <taxon>Dikarya</taxon>
        <taxon>Basidiomycota</taxon>
        <taxon>Agaricomycotina</taxon>
        <taxon>Agaricomycetes</taxon>
        <taxon>Agaricomycetidae</taxon>
        <taxon>Agaricales</taxon>
        <taxon>Marasmiineae</taxon>
        <taxon>Mycenaceae</taxon>
        <taxon>Mycena</taxon>
    </lineage>
</organism>
<reference evidence="4" key="1">
    <citation type="submission" date="2023-03" db="EMBL/GenBank/DDBJ databases">
        <title>Massive genome expansion in bonnet fungi (Mycena s.s.) driven by repeated elements and novel gene families across ecological guilds.</title>
        <authorList>
            <consortium name="Lawrence Berkeley National Laboratory"/>
            <person name="Harder C.B."/>
            <person name="Miyauchi S."/>
            <person name="Viragh M."/>
            <person name="Kuo A."/>
            <person name="Thoen E."/>
            <person name="Andreopoulos B."/>
            <person name="Lu D."/>
            <person name="Skrede I."/>
            <person name="Drula E."/>
            <person name="Henrissat B."/>
            <person name="Morin E."/>
            <person name="Kohler A."/>
            <person name="Barry K."/>
            <person name="LaButti K."/>
            <person name="Morin E."/>
            <person name="Salamov A."/>
            <person name="Lipzen A."/>
            <person name="Mereny Z."/>
            <person name="Hegedus B."/>
            <person name="Baldrian P."/>
            <person name="Stursova M."/>
            <person name="Weitz H."/>
            <person name="Taylor A."/>
            <person name="Grigoriev I.V."/>
            <person name="Nagy L.G."/>
            <person name="Martin F."/>
            <person name="Kauserud H."/>
        </authorList>
    </citation>
    <scope>NUCLEOTIDE SEQUENCE</scope>
    <source>
        <strain evidence="4">9144</strain>
    </source>
</reference>
<dbReference type="Proteomes" id="UP001219525">
    <property type="component" value="Unassembled WGS sequence"/>
</dbReference>
<proteinExistence type="inferred from homology"/>
<evidence type="ECO:0000313" key="5">
    <source>
        <dbReference type="Proteomes" id="UP001219525"/>
    </source>
</evidence>